<evidence type="ECO:0000256" key="3">
    <source>
        <dbReference type="ARBA" id="ARBA00008480"/>
    </source>
</evidence>
<keyword evidence="6 9" id="KW-0479">Metal-binding</keyword>
<comment type="similarity">
    <text evidence="3 9 10">Belongs to the IspF family.</text>
</comment>
<dbReference type="EC" id="4.6.1.12" evidence="5 9"/>
<comment type="pathway">
    <text evidence="2 9">Isoprenoid biosynthesis; isopentenyl diphosphate biosynthesis via DXP pathway; isopentenyl diphosphate from 1-deoxy-D-xylulose 5-phosphate: step 4/6.</text>
</comment>
<reference evidence="12 13" key="1">
    <citation type="submission" date="2024-02" db="EMBL/GenBank/DDBJ databases">
        <title>Bacteria isolated from the canopy kelp, Nereocystis luetkeana.</title>
        <authorList>
            <person name="Pfister C.A."/>
            <person name="Younker I.T."/>
            <person name="Light S.H."/>
        </authorList>
    </citation>
    <scope>NUCLEOTIDE SEQUENCE [LARGE SCALE GENOMIC DNA]</scope>
    <source>
        <strain evidence="12 13">TI.5.07</strain>
    </source>
</reference>
<feature type="binding site" evidence="9">
    <location>
        <position position="144"/>
    </location>
    <ligand>
        <name>4-CDP-2-C-methyl-D-erythritol 2-phosphate</name>
        <dbReference type="ChEBI" id="CHEBI:57919"/>
    </ligand>
</feature>
<dbReference type="RefSeq" id="WP_169477230.1">
    <property type="nucleotide sequence ID" value="NZ_BJOH01000015.1"/>
</dbReference>
<feature type="binding site" evidence="9">
    <location>
        <position position="44"/>
    </location>
    <ligand>
        <name>a divalent metal cation</name>
        <dbReference type="ChEBI" id="CHEBI:60240"/>
    </ligand>
</feature>
<evidence type="ECO:0000256" key="5">
    <source>
        <dbReference type="ARBA" id="ARBA00012579"/>
    </source>
</evidence>
<feature type="binding site" evidence="9">
    <location>
        <begin position="63"/>
        <end position="67"/>
    </location>
    <ligand>
        <name>4-CDP-2-C-methyl-D-erythritol 2-phosphate</name>
        <dbReference type="ChEBI" id="CHEBI:57919"/>
    </ligand>
</feature>
<dbReference type="GO" id="GO:0008685">
    <property type="term" value="F:2-C-methyl-D-erythritol 2,4-cyclodiphosphate synthase activity"/>
    <property type="evidence" value="ECO:0007669"/>
    <property type="project" value="UniProtKB-EC"/>
</dbReference>
<comment type="subunit">
    <text evidence="4 9">Homotrimer.</text>
</comment>
<evidence type="ECO:0000256" key="8">
    <source>
        <dbReference type="ARBA" id="ARBA00023239"/>
    </source>
</evidence>
<dbReference type="SUPFAM" id="SSF69765">
    <property type="entry name" value="IpsF-like"/>
    <property type="match status" value="1"/>
</dbReference>
<keyword evidence="8 9" id="KW-0456">Lyase</keyword>
<keyword evidence="7 9" id="KW-0414">Isoprene biosynthesis</keyword>
<comment type="cofactor">
    <cofactor evidence="9">
        <name>a divalent metal cation</name>
        <dbReference type="ChEBI" id="CHEBI:60240"/>
    </cofactor>
    <text evidence="9">Binds 1 divalent metal cation per subunit.</text>
</comment>
<feature type="site" description="Transition state stabilizer" evidence="9">
    <location>
        <position position="36"/>
    </location>
</feature>
<evidence type="ECO:0000259" key="11">
    <source>
        <dbReference type="Pfam" id="PF02542"/>
    </source>
</evidence>
<dbReference type="EMBL" id="JBAKAP010000007">
    <property type="protein sequence ID" value="MEL0616843.1"/>
    <property type="molecule type" value="Genomic_DNA"/>
</dbReference>
<feature type="binding site" evidence="9">
    <location>
        <position position="12"/>
    </location>
    <ligand>
        <name>a divalent metal cation</name>
        <dbReference type="ChEBI" id="CHEBI:60240"/>
    </ligand>
</feature>
<evidence type="ECO:0000256" key="2">
    <source>
        <dbReference type="ARBA" id="ARBA00004709"/>
    </source>
</evidence>
<dbReference type="InterPro" id="IPR003526">
    <property type="entry name" value="MECDP_synthase"/>
</dbReference>
<feature type="binding site" evidence="9">
    <location>
        <begin position="58"/>
        <end position="60"/>
    </location>
    <ligand>
        <name>4-CDP-2-C-methyl-D-erythritol 2-phosphate</name>
        <dbReference type="ChEBI" id="CHEBI:57919"/>
    </ligand>
</feature>
<accession>A0ABU9GGE0</accession>
<gene>
    <name evidence="9 12" type="primary">ispF</name>
    <name evidence="12" type="ORF">V6243_08340</name>
</gene>
<dbReference type="InterPro" id="IPR036571">
    <property type="entry name" value="MECDP_synthase_sf"/>
</dbReference>
<dbReference type="Proteomes" id="UP001378242">
    <property type="component" value="Unassembled WGS sequence"/>
</dbReference>
<feature type="binding site" evidence="9">
    <location>
        <begin position="102"/>
        <end position="108"/>
    </location>
    <ligand>
        <name>4-CDP-2-C-methyl-D-erythritol 2-phosphate</name>
        <dbReference type="ChEBI" id="CHEBI:57919"/>
    </ligand>
</feature>
<feature type="binding site" evidence="9">
    <location>
        <begin position="36"/>
        <end position="37"/>
    </location>
    <ligand>
        <name>4-CDP-2-C-methyl-D-erythritol 2-phosphate</name>
        <dbReference type="ChEBI" id="CHEBI:57919"/>
    </ligand>
</feature>
<feature type="domain" description="2-C-methyl-D-erythritol 2,4-cyclodiphosphate synthase" evidence="11">
    <location>
        <begin position="3"/>
        <end position="156"/>
    </location>
</feature>
<evidence type="ECO:0000313" key="13">
    <source>
        <dbReference type="Proteomes" id="UP001378242"/>
    </source>
</evidence>
<evidence type="ECO:0000256" key="6">
    <source>
        <dbReference type="ARBA" id="ARBA00022723"/>
    </source>
</evidence>
<dbReference type="Gene3D" id="3.30.1330.50">
    <property type="entry name" value="2-C-methyl-D-erythritol 2,4-cyclodiphosphate synthase"/>
    <property type="match status" value="1"/>
</dbReference>
<sequence length="168" mass="17548">MSLRIGHGFDVHRFGDGDHLMIGGVKIPYEHGFVAHSDGDVLLHALCDALLGACGMGDIGKHFPDTDSEWSGADSRGLLRHVVGLINAAGFGVGNVDLTVMAQAPKMAPHIQAMREVIAEDLRVPVAVVNVKATTTERLGFTGRKEGIAAEAVAVLGRLPAAGGAEHV</sequence>
<feature type="binding site" evidence="9">
    <location>
        <position position="141"/>
    </location>
    <ligand>
        <name>4-CDP-2-C-methyl-D-erythritol 2-phosphate</name>
        <dbReference type="ChEBI" id="CHEBI:57919"/>
    </ligand>
</feature>
<dbReference type="InterPro" id="IPR020555">
    <property type="entry name" value="MECDP_synthase_CS"/>
</dbReference>
<feature type="binding site" evidence="9">
    <location>
        <begin position="134"/>
        <end position="137"/>
    </location>
    <ligand>
        <name>4-CDP-2-C-methyl-D-erythritol 2-phosphate</name>
        <dbReference type="ChEBI" id="CHEBI:57919"/>
    </ligand>
</feature>
<comment type="function">
    <text evidence="9">Involved in the biosynthesis of isopentenyl diphosphate (IPP) and dimethylallyl diphosphate (DMAPP), two major building blocks of isoprenoid compounds. Catalyzes the conversion of 4-diphosphocytidyl-2-C-methyl-D-erythritol 2-phosphate (CDP-ME2P) to 2-C-methyl-D-erythritol 2,4-cyclodiphosphate (ME-CPP) with a corresponding release of cytidine 5-monophosphate (CMP).</text>
</comment>
<dbReference type="HAMAP" id="MF_00107">
    <property type="entry name" value="IspF"/>
    <property type="match status" value="1"/>
</dbReference>
<dbReference type="NCBIfam" id="TIGR00151">
    <property type="entry name" value="ispF"/>
    <property type="match status" value="1"/>
</dbReference>
<evidence type="ECO:0000256" key="4">
    <source>
        <dbReference type="ARBA" id="ARBA00011233"/>
    </source>
</evidence>
<feature type="binding site" evidence="9">
    <location>
        <position position="10"/>
    </location>
    <ligand>
        <name>a divalent metal cation</name>
        <dbReference type="ChEBI" id="CHEBI:60240"/>
    </ligand>
</feature>
<proteinExistence type="inferred from homology"/>
<evidence type="ECO:0000256" key="7">
    <source>
        <dbReference type="ARBA" id="ARBA00023229"/>
    </source>
</evidence>
<dbReference type="PROSITE" id="PS01350">
    <property type="entry name" value="ISPF"/>
    <property type="match status" value="1"/>
</dbReference>
<feature type="site" description="Transition state stabilizer" evidence="9">
    <location>
        <position position="135"/>
    </location>
</feature>
<keyword evidence="13" id="KW-1185">Reference proteome</keyword>
<feature type="binding site" evidence="9">
    <location>
        <begin position="10"/>
        <end position="12"/>
    </location>
    <ligand>
        <name>4-CDP-2-C-methyl-D-erythritol 2-phosphate</name>
        <dbReference type="ChEBI" id="CHEBI:57919"/>
    </ligand>
</feature>
<name>A0ABU9GGE0_COBMA</name>
<evidence type="ECO:0000256" key="9">
    <source>
        <dbReference type="HAMAP-Rule" id="MF_00107"/>
    </source>
</evidence>
<organism evidence="12 13">
    <name type="scientific">Cobetia marina</name>
    <name type="common">Deleya marina</name>
    <dbReference type="NCBI Taxonomy" id="28258"/>
    <lineage>
        <taxon>Bacteria</taxon>
        <taxon>Pseudomonadati</taxon>
        <taxon>Pseudomonadota</taxon>
        <taxon>Gammaproteobacteria</taxon>
        <taxon>Oceanospirillales</taxon>
        <taxon>Halomonadaceae</taxon>
        <taxon>Cobetia</taxon>
    </lineage>
</organism>
<protein>
    <recommendedName>
        <fullName evidence="5 9">2-C-methyl-D-erythritol 2,4-cyclodiphosphate synthase</fullName>
        <shortName evidence="9">MECDP-synthase</shortName>
        <shortName evidence="9">MECPP-synthase</shortName>
        <shortName evidence="9">MECPS</shortName>
        <ecNumber evidence="5 9">4.6.1.12</ecNumber>
    </recommendedName>
</protein>
<dbReference type="Pfam" id="PF02542">
    <property type="entry name" value="YgbB"/>
    <property type="match status" value="1"/>
</dbReference>
<dbReference type="PANTHER" id="PTHR43181">
    <property type="entry name" value="2-C-METHYL-D-ERYTHRITOL 2,4-CYCLODIPHOSPHATE SYNTHASE, CHLOROPLASTIC"/>
    <property type="match status" value="1"/>
</dbReference>
<evidence type="ECO:0000313" key="12">
    <source>
        <dbReference type="EMBL" id="MEL0616843.1"/>
    </source>
</evidence>
<evidence type="ECO:0000256" key="10">
    <source>
        <dbReference type="RuleBase" id="RU004395"/>
    </source>
</evidence>
<comment type="caution">
    <text evidence="12">The sequence shown here is derived from an EMBL/GenBank/DDBJ whole genome shotgun (WGS) entry which is preliminary data.</text>
</comment>
<evidence type="ECO:0000256" key="1">
    <source>
        <dbReference type="ARBA" id="ARBA00000200"/>
    </source>
</evidence>
<comment type="catalytic activity">
    <reaction evidence="1 9 10">
        <text>4-CDP-2-C-methyl-D-erythritol 2-phosphate = 2-C-methyl-D-erythritol 2,4-cyclic diphosphate + CMP</text>
        <dbReference type="Rhea" id="RHEA:23864"/>
        <dbReference type="ChEBI" id="CHEBI:57919"/>
        <dbReference type="ChEBI" id="CHEBI:58483"/>
        <dbReference type="ChEBI" id="CHEBI:60377"/>
        <dbReference type="EC" id="4.6.1.12"/>
    </reaction>
</comment>
<dbReference type="CDD" id="cd00554">
    <property type="entry name" value="MECDP_synthase"/>
    <property type="match status" value="1"/>
</dbReference>
<dbReference type="PANTHER" id="PTHR43181:SF1">
    <property type="entry name" value="2-C-METHYL-D-ERYTHRITOL 2,4-CYCLODIPHOSPHATE SYNTHASE, CHLOROPLASTIC"/>
    <property type="match status" value="1"/>
</dbReference>